<dbReference type="InterPro" id="IPR005467">
    <property type="entry name" value="His_kinase_dom"/>
</dbReference>
<keyword evidence="7" id="KW-0067">ATP-binding</keyword>
<dbReference type="FunFam" id="1.10.287.130:FF:000002">
    <property type="entry name" value="Two-component osmosensing histidine kinase"/>
    <property type="match status" value="1"/>
</dbReference>
<dbReference type="SMART" id="SM00091">
    <property type="entry name" value="PAS"/>
    <property type="match status" value="2"/>
</dbReference>
<dbReference type="RefSeq" id="WP_135071422.1">
    <property type="nucleotide sequence ID" value="NZ_SPSB01000001.1"/>
</dbReference>
<evidence type="ECO:0000256" key="11">
    <source>
        <dbReference type="PROSITE-ProRule" id="PRU00169"/>
    </source>
</evidence>
<dbReference type="InterPro" id="IPR004358">
    <property type="entry name" value="Sig_transdc_His_kin-like_C"/>
</dbReference>
<dbReference type="CDD" id="cd17546">
    <property type="entry name" value="REC_hyHK_CKI1_RcsC-like"/>
    <property type="match status" value="1"/>
</dbReference>
<dbReference type="Pfam" id="PF00072">
    <property type="entry name" value="Response_reg"/>
    <property type="match status" value="1"/>
</dbReference>
<dbReference type="SUPFAM" id="SSF47384">
    <property type="entry name" value="Homodimeric domain of signal transducing histidine kinase"/>
    <property type="match status" value="1"/>
</dbReference>
<dbReference type="PROSITE" id="PS50113">
    <property type="entry name" value="PAC"/>
    <property type="match status" value="1"/>
</dbReference>
<comment type="catalytic activity">
    <reaction evidence="1">
        <text>ATP + protein L-histidine = ADP + protein N-phospho-L-histidine.</text>
        <dbReference type="EC" id="2.7.13.3"/>
    </reaction>
</comment>
<dbReference type="SMART" id="SM00448">
    <property type="entry name" value="REC"/>
    <property type="match status" value="1"/>
</dbReference>
<dbReference type="InterPro" id="IPR036097">
    <property type="entry name" value="HisK_dim/P_sf"/>
</dbReference>
<dbReference type="CDD" id="cd00082">
    <property type="entry name" value="HisKA"/>
    <property type="match status" value="1"/>
</dbReference>
<keyword evidence="12" id="KW-1133">Transmembrane helix</keyword>
<dbReference type="InterPro" id="IPR000014">
    <property type="entry name" value="PAS"/>
</dbReference>
<dbReference type="PRINTS" id="PR00344">
    <property type="entry name" value="BCTRLSENSOR"/>
</dbReference>
<dbReference type="InterPro" id="IPR035965">
    <property type="entry name" value="PAS-like_dom_sf"/>
</dbReference>
<evidence type="ECO:0000256" key="6">
    <source>
        <dbReference type="ARBA" id="ARBA00022777"/>
    </source>
</evidence>
<evidence type="ECO:0000256" key="8">
    <source>
        <dbReference type="ARBA" id="ARBA00023012"/>
    </source>
</evidence>
<feature type="domain" description="Histidine kinase" evidence="13">
    <location>
        <begin position="573"/>
        <end position="795"/>
    </location>
</feature>
<dbReference type="Gene3D" id="3.30.565.10">
    <property type="entry name" value="Histidine kinase-like ATPase, C-terminal domain"/>
    <property type="match status" value="1"/>
</dbReference>
<dbReference type="Gene3D" id="3.40.50.2300">
    <property type="match status" value="1"/>
</dbReference>
<dbReference type="EC" id="2.7.13.3" evidence="2"/>
<dbReference type="InterPro" id="IPR001789">
    <property type="entry name" value="Sig_transdc_resp-reg_receiver"/>
</dbReference>
<feature type="transmembrane region" description="Helical" evidence="12">
    <location>
        <begin position="268"/>
        <end position="290"/>
    </location>
</feature>
<dbReference type="SMART" id="SM00086">
    <property type="entry name" value="PAC"/>
    <property type="match status" value="1"/>
</dbReference>
<organism evidence="17 18">
    <name type="scientific">Algoriphagus kandeliae</name>
    <dbReference type="NCBI Taxonomy" id="2562278"/>
    <lineage>
        <taxon>Bacteria</taxon>
        <taxon>Pseudomonadati</taxon>
        <taxon>Bacteroidota</taxon>
        <taxon>Cytophagia</taxon>
        <taxon>Cytophagales</taxon>
        <taxon>Cyclobacteriaceae</taxon>
        <taxon>Algoriphagus</taxon>
    </lineage>
</organism>
<dbReference type="CDD" id="cd16922">
    <property type="entry name" value="HATPase_EvgS-ArcB-TorS-like"/>
    <property type="match status" value="1"/>
</dbReference>
<sequence length="943" mass="107882">MKIKLPLFGEFWVNFLIGTLLVFLILVLGLSFFNAIYNTQIDSRREFLSKQSELAARGLEMEIRRFEEESRALIGYLEDPGHELDDYDEEFTSAARRLFNAFPSLIDSAWVDMQDSVLTFTFNERNDFFRKAVDTGFPESSSKKYSTLVIGRKGFRILYSLDFLEYVTDFSENYYLNPTGAKFLYFEGNVTPLNRSQIQLSDEALKQVREDLALGLKGMYDINWSIDGEDFSGVVSQYPFRFNISNKTGAFVFVIPIESLSSGIYRTYFFLFLGFMILLVGTIGFFVVSLKNSLEFQRTQERNIKEIRDLFEQQILLLQELRGFVYFHNQRGEIIRVSEEVEAVLGYNQKEFIDAFQSNSTHEEANRIRGIVLEKITQKLDVMDLEYDFIRKDSKKLRVRIFEKFVYDSEGNFLGGMGICTDITEQYQSQVKLQESENRLRNLIRSIPDIIFIYNNKGTILDVHLPVEAKDFPDLQKAVGKNFAEIFSKEQREDVQSAFEDALKSRKIHSVEAAFRNSGTDRFFENRYFPLDENQMMSISRDITGQKIWEKGLMEAIAVADKANRAKSEFLANMSHEIRTPMNGLLGIIDLLEQTKLDKIQKQYVDIIKNSGNTLLGIIKDILDYSKIEAGKVEILPEKFDPFEELENQCKIFLGLASKKNIQFSFHRGFVDPLLIEADKFKINQVFLNLVGNAVKFTPDGGTVKVEVNFLPISEETGFLECSVEDTGIGISEDHLQHLSDPFYQIDSSNTRSHQGTGLGLAIAKKLTELMGGEFEVSSELGKGSKFEFSVLVKKVSALEEQVPSKDHSWADIRKTSGKYPFKVLLIEDNDLNLQLMGMMLDQLGFTYEVARNGAESLEKVNTGNFDILLMDVQMPVMNGLEATRIIRKMDLTKQPIIIGLSANVFDDDKLAAIESGMDDYLTKPIRLGVLAERLEHHFQKIK</sequence>
<feature type="modified residue" description="4-aspartylphosphate" evidence="11">
    <location>
        <position position="872"/>
    </location>
</feature>
<keyword evidence="6 17" id="KW-0418">Kinase</keyword>
<dbReference type="InterPro" id="IPR011006">
    <property type="entry name" value="CheY-like_superfamily"/>
</dbReference>
<dbReference type="InterPro" id="IPR013656">
    <property type="entry name" value="PAS_4"/>
</dbReference>
<dbReference type="PROSITE" id="PS50109">
    <property type="entry name" value="HIS_KIN"/>
    <property type="match status" value="1"/>
</dbReference>
<dbReference type="InterPro" id="IPR003661">
    <property type="entry name" value="HisK_dim/P_dom"/>
</dbReference>
<evidence type="ECO:0000259" key="16">
    <source>
        <dbReference type="PROSITE" id="PS50113"/>
    </source>
</evidence>
<feature type="domain" description="PAS" evidence="15">
    <location>
        <begin position="317"/>
        <end position="354"/>
    </location>
</feature>
<dbReference type="Gene3D" id="3.30.450.20">
    <property type="entry name" value="PAS domain"/>
    <property type="match status" value="2"/>
</dbReference>
<dbReference type="NCBIfam" id="TIGR00229">
    <property type="entry name" value="sensory_box"/>
    <property type="match status" value="2"/>
</dbReference>
<dbReference type="InterPro" id="IPR036890">
    <property type="entry name" value="HATPase_C_sf"/>
</dbReference>
<keyword evidence="12" id="KW-0472">Membrane</keyword>
<evidence type="ECO:0000259" key="14">
    <source>
        <dbReference type="PROSITE" id="PS50110"/>
    </source>
</evidence>
<dbReference type="SUPFAM" id="SSF55785">
    <property type="entry name" value="PYP-like sensor domain (PAS domain)"/>
    <property type="match status" value="2"/>
</dbReference>
<dbReference type="SMART" id="SM00388">
    <property type="entry name" value="HisKA"/>
    <property type="match status" value="1"/>
</dbReference>
<keyword evidence="18" id="KW-1185">Reference proteome</keyword>
<dbReference type="Pfam" id="PF08448">
    <property type="entry name" value="PAS_4"/>
    <property type="match status" value="1"/>
</dbReference>
<dbReference type="InterPro" id="IPR003594">
    <property type="entry name" value="HATPase_dom"/>
</dbReference>
<reference evidence="17 18" key="1">
    <citation type="submission" date="2019-03" db="EMBL/GenBank/DDBJ databases">
        <title>Algoriphagus sp. nov, a new strain isolated from root system soil of mangrove plant Kandelia.</title>
        <authorList>
            <person name="Yin Q."/>
            <person name="Wang K."/>
            <person name="Song Z."/>
        </authorList>
    </citation>
    <scope>NUCLEOTIDE SEQUENCE [LARGE SCALE GENOMIC DNA]</scope>
    <source>
        <strain evidence="17 18">XY-J91</strain>
    </source>
</reference>
<evidence type="ECO:0000256" key="7">
    <source>
        <dbReference type="ARBA" id="ARBA00022840"/>
    </source>
</evidence>
<evidence type="ECO:0000256" key="2">
    <source>
        <dbReference type="ARBA" id="ARBA00012438"/>
    </source>
</evidence>
<accession>A0A4Y9R071</accession>
<dbReference type="PANTHER" id="PTHR43047:SF72">
    <property type="entry name" value="OSMOSENSING HISTIDINE PROTEIN KINASE SLN1"/>
    <property type="match status" value="1"/>
</dbReference>
<dbReference type="GO" id="GO:0005524">
    <property type="term" value="F:ATP binding"/>
    <property type="evidence" value="ECO:0007669"/>
    <property type="project" value="UniProtKB-KW"/>
</dbReference>
<dbReference type="SUPFAM" id="SSF55874">
    <property type="entry name" value="ATPase domain of HSP90 chaperone/DNA topoisomerase II/histidine kinase"/>
    <property type="match status" value="1"/>
</dbReference>
<keyword evidence="12" id="KW-0812">Transmembrane</keyword>
<dbReference type="SUPFAM" id="SSF52172">
    <property type="entry name" value="CheY-like"/>
    <property type="match status" value="1"/>
</dbReference>
<evidence type="ECO:0000256" key="4">
    <source>
        <dbReference type="ARBA" id="ARBA00022679"/>
    </source>
</evidence>
<dbReference type="InterPro" id="IPR000700">
    <property type="entry name" value="PAS-assoc_C"/>
</dbReference>
<name>A0A4Y9R071_9BACT</name>
<feature type="domain" description="PAC" evidence="16">
    <location>
        <begin position="383"/>
        <end position="435"/>
    </location>
</feature>
<dbReference type="Gene3D" id="1.10.287.130">
    <property type="match status" value="1"/>
</dbReference>
<feature type="transmembrane region" description="Helical" evidence="12">
    <location>
        <begin position="12"/>
        <end position="37"/>
    </location>
</feature>
<evidence type="ECO:0000256" key="5">
    <source>
        <dbReference type="ARBA" id="ARBA00022741"/>
    </source>
</evidence>
<dbReference type="PANTHER" id="PTHR43047">
    <property type="entry name" value="TWO-COMPONENT HISTIDINE PROTEIN KINASE"/>
    <property type="match status" value="1"/>
</dbReference>
<evidence type="ECO:0000256" key="3">
    <source>
        <dbReference type="ARBA" id="ARBA00022553"/>
    </source>
</evidence>
<dbReference type="GO" id="GO:0005886">
    <property type="term" value="C:plasma membrane"/>
    <property type="evidence" value="ECO:0007669"/>
    <property type="project" value="TreeGrafter"/>
</dbReference>
<evidence type="ECO:0000256" key="12">
    <source>
        <dbReference type="SAM" id="Phobius"/>
    </source>
</evidence>
<dbReference type="InterPro" id="IPR001610">
    <property type="entry name" value="PAC"/>
</dbReference>
<dbReference type="PROSITE" id="PS50110">
    <property type="entry name" value="RESPONSE_REGULATORY"/>
    <property type="match status" value="1"/>
</dbReference>
<dbReference type="PROSITE" id="PS50112">
    <property type="entry name" value="PAS"/>
    <property type="match status" value="2"/>
</dbReference>
<dbReference type="AlphaFoldDB" id="A0A4Y9R071"/>
<keyword evidence="8" id="KW-0902">Two-component regulatory system</keyword>
<keyword evidence="3 11" id="KW-0597">Phosphoprotein</keyword>
<feature type="domain" description="PAS" evidence="15">
    <location>
        <begin position="436"/>
        <end position="506"/>
    </location>
</feature>
<evidence type="ECO:0000259" key="13">
    <source>
        <dbReference type="PROSITE" id="PS50109"/>
    </source>
</evidence>
<evidence type="ECO:0000313" key="17">
    <source>
        <dbReference type="EMBL" id="TFV97897.1"/>
    </source>
</evidence>
<dbReference type="OrthoDB" id="9811889at2"/>
<protein>
    <recommendedName>
        <fullName evidence="10">Sensory/regulatory protein RpfC</fullName>
        <ecNumber evidence="2">2.7.13.3</ecNumber>
    </recommendedName>
</protein>
<keyword evidence="5" id="KW-0547">Nucleotide-binding</keyword>
<comment type="subunit">
    <text evidence="9">At low DSF concentrations, interacts with RpfF.</text>
</comment>
<dbReference type="GO" id="GO:0009927">
    <property type="term" value="F:histidine phosphotransfer kinase activity"/>
    <property type="evidence" value="ECO:0007669"/>
    <property type="project" value="TreeGrafter"/>
</dbReference>
<evidence type="ECO:0000259" key="15">
    <source>
        <dbReference type="PROSITE" id="PS50112"/>
    </source>
</evidence>
<dbReference type="Pfam" id="PF02518">
    <property type="entry name" value="HATPase_c"/>
    <property type="match status" value="1"/>
</dbReference>
<dbReference type="Pfam" id="PF13426">
    <property type="entry name" value="PAS_9"/>
    <property type="match status" value="1"/>
</dbReference>
<evidence type="ECO:0000313" key="18">
    <source>
        <dbReference type="Proteomes" id="UP000297647"/>
    </source>
</evidence>
<keyword evidence="4" id="KW-0808">Transferase</keyword>
<dbReference type="Proteomes" id="UP000297647">
    <property type="component" value="Unassembled WGS sequence"/>
</dbReference>
<feature type="domain" description="Response regulatory" evidence="14">
    <location>
        <begin position="823"/>
        <end position="939"/>
    </location>
</feature>
<evidence type="ECO:0000256" key="10">
    <source>
        <dbReference type="ARBA" id="ARBA00068150"/>
    </source>
</evidence>
<dbReference type="Pfam" id="PF00512">
    <property type="entry name" value="HisKA"/>
    <property type="match status" value="1"/>
</dbReference>
<evidence type="ECO:0000256" key="9">
    <source>
        <dbReference type="ARBA" id="ARBA00064003"/>
    </source>
</evidence>
<dbReference type="EMBL" id="SPSB01000001">
    <property type="protein sequence ID" value="TFV97897.1"/>
    <property type="molecule type" value="Genomic_DNA"/>
</dbReference>
<dbReference type="FunFam" id="3.30.565.10:FF:000010">
    <property type="entry name" value="Sensor histidine kinase RcsC"/>
    <property type="match status" value="1"/>
</dbReference>
<dbReference type="CDD" id="cd00130">
    <property type="entry name" value="PAS"/>
    <property type="match status" value="1"/>
</dbReference>
<dbReference type="GO" id="GO:0000155">
    <property type="term" value="F:phosphorelay sensor kinase activity"/>
    <property type="evidence" value="ECO:0007669"/>
    <property type="project" value="InterPro"/>
</dbReference>
<proteinExistence type="predicted"/>
<comment type="caution">
    <text evidence="17">The sequence shown here is derived from an EMBL/GenBank/DDBJ whole genome shotgun (WGS) entry which is preliminary data.</text>
</comment>
<dbReference type="SMART" id="SM00387">
    <property type="entry name" value="HATPase_c"/>
    <property type="match status" value="1"/>
</dbReference>
<gene>
    <name evidence="17" type="ORF">E4S40_04460</name>
</gene>
<evidence type="ECO:0000256" key="1">
    <source>
        <dbReference type="ARBA" id="ARBA00000085"/>
    </source>
</evidence>